<accession>A0ABM6RMV2</accession>
<protein>
    <recommendedName>
        <fullName evidence="3">FAD/NAD(P)-binding domain-containing protein</fullName>
    </recommendedName>
</protein>
<evidence type="ECO:0000313" key="1">
    <source>
        <dbReference type="EMBL" id="AUW92657.1"/>
    </source>
</evidence>
<keyword evidence="2" id="KW-1185">Reference proteome</keyword>
<reference evidence="1 2" key="1">
    <citation type="journal article" date="2019" name="Sci. Rep.">
        <title>Sulfobacillus thermotolerans: new insights into resistance and metabolic capacities of acidophilic chemolithotrophs.</title>
        <authorList>
            <person name="Panyushkina A.E."/>
            <person name="Babenko V.V."/>
            <person name="Nikitina A.S."/>
            <person name="Selezneva O.V."/>
            <person name="Tsaplina I.A."/>
            <person name="Letarova M.A."/>
            <person name="Kostryukova E.S."/>
            <person name="Letarov A.V."/>
        </authorList>
    </citation>
    <scope>NUCLEOTIDE SEQUENCE [LARGE SCALE GENOMIC DNA]</scope>
    <source>
        <strain evidence="1 2">Kr1</strain>
    </source>
</reference>
<dbReference type="EMBL" id="CP019454">
    <property type="protein sequence ID" value="AUW92657.1"/>
    <property type="molecule type" value="Genomic_DNA"/>
</dbReference>
<proteinExistence type="predicted"/>
<gene>
    <name evidence="1" type="ORF">BXT84_00720</name>
</gene>
<dbReference type="InterPro" id="IPR052541">
    <property type="entry name" value="SQRD"/>
</dbReference>
<name>A0ABM6RMV2_9FIRM</name>
<dbReference type="Proteomes" id="UP000325292">
    <property type="component" value="Chromosome"/>
</dbReference>
<dbReference type="SUPFAM" id="SSF51905">
    <property type="entry name" value="FAD/NAD(P)-binding domain"/>
    <property type="match status" value="1"/>
</dbReference>
<sequence>MPPHRVPAEVAASGLAPADGWVAVDRHTLETRFSNVFAIGDVTGIPLALGKPLPKAGVFAHRQGEVVADIIANRLAERGTGATFDGAGECFIEMGRGIAGLARGNFYAEPAPAIHAYKPGRHWHAGKVAFERHWWAQWW</sequence>
<dbReference type="PANTHER" id="PTHR43755:SF1">
    <property type="entry name" value="FAD-DEPENDENT PYRIDINE NUCLEOTIDE-DISULPHIDE OXIDOREDUCTASE"/>
    <property type="match status" value="1"/>
</dbReference>
<dbReference type="PANTHER" id="PTHR43755">
    <property type="match status" value="1"/>
</dbReference>
<evidence type="ECO:0008006" key="3">
    <source>
        <dbReference type="Google" id="ProtNLM"/>
    </source>
</evidence>
<evidence type="ECO:0000313" key="2">
    <source>
        <dbReference type="Proteomes" id="UP000325292"/>
    </source>
</evidence>
<dbReference type="Gene3D" id="3.50.50.100">
    <property type="match status" value="1"/>
</dbReference>
<dbReference type="InterPro" id="IPR036188">
    <property type="entry name" value="FAD/NAD-bd_sf"/>
</dbReference>
<organism evidence="1 2">
    <name type="scientific">Sulfobacillus thermotolerans</name>
    <dbReference type="NCBI Taxonomy" id="338644"/>
    <lineage>
        <taxon>Bacteria</taxon>
        <taxon>Bacillati</taxon>
        <taxon>Bacillota</taxon>
        <taxon>Clostridia</taxon>
        <taxon>Eubacteriales</taxon>
        <taxon>Clostridiales Family XVII. Incertae Sedis</taxon>
        <taxon>Sulfobacillus</taxon>
    </lineage>
</organism>